<accession>A0AAV7ZWE3</accession>
<organism evidence="2 4">
    <name type="scientific">Anaeramoeba flamelloides</name>
    <dbReference type="NCBI Taxonomy" id="1746091"/>
    <lineage>
        <taxon>Eukaryota</taxon>
        <taxon>Metamonada</taxon>
        <taxon>Anaeramoebidae</taxon>
        <taxon>Anaeramoeba</taxon>
    </lineage>
</organism>
<comment type="caution">
    <text evidence="2">The sequence shown here is derived from an EMBL/GenBank/DDBJ whole genome shotgun (WGS) entry which is preliminary data.</text>
</comment>
<evidence type="ECO:0000313" key="3">
    <source>
        <dbReference type="EMBL" id="KAJ6242860.1"/>
    </source>
</evidence>
<dbReference type="InterPro" id="IPR036869">
    <property type="entry name" value="J_dom_sf"/>
</dbReference>
<dbReference type="EMBL" id="JANTQA010000023">
    <property type="protein sequence ID" value="KAJ3445640.1"/>
    <property type="molecule type" value="Genomic_DNA"/>
</dbReference>
<reference evidence="2" key="2">
    <citation type="submission" date="2022-08" db="EMBL/GenBank/DDBJ databases">
        <title>Novel sulphate-reducing endosymbionts in the free-living metamonad Anaeramoeba.</title>
        <authorList>
            <person name="Jerlstrom-Hultqvist J."/>
            <person name="Cepicka I."/>
            <person name="Gallot-Lavallee L."/>
            <person name="Salas-Leiva D."/>
            <person name="Curtis B.A."/>
            <person name="Zahonova K."/>
            <person name="Pipaliya S."/>
            <person name="Dacks J."/>
            <person name="Roger A.J."/>
        </authorList>
    </citation>
    <scope>NUCLEOTIDE SEQUENCE</scope>
    <source>
        <strain evidence="2">Busselton2</strain>
    </source>
</reference>
<protein>
    <submittedName>
        <fullName evidence="2">Import inner membrane translocase subunit tim16</fullName>
    </submittedName>
</protein>
<dbReference type="AlphaFoldDB" id="A0AAV7ZWE3"/>
<evidence type="ECO:0000313" key="5">
    <source>
        <dbReference type="Proteomes" id="UP001150062"/>
    </source>
</evidence>
<dbReference type="EMBL" id="JAOAOG010000173">
    <property type="protein sequence ID" value="KAJ6242860.1"/>
    <property type="molecule type" value="Genomic_DNA"/>
</dbReference>
<dbReference type="Proteomes" id="UP001150062">
    <property type="component" value="Unassembled WGS sequence"/>
</dbReference>
<gene>
    <name evidence="2" type="ORF">M0812_11527</name>
    <name evidence="3" type="ORF">M0813_02710</name>
</gene>
<dbReference type="Gene3D" id="1.10.287.110">
    <property type="entry name" value="DnaJ domain"/>
    <property type="match status" value="1"/>
</dbReference>
<feature type="region of interest" description="Disordered" evidence="1">
    <location>
        <begin position="117"/>
        <end position="147"/>
    </location>
</feature>
<evidence type="ECO:0000313" key="2">
    <source>
        <dbReference type="EMBL" id="KAJ3445640.1"/>
    </source>
</evidence>
<dbReference type="Proteomes" id="UP001146793">
    <property type="component" value="Unassembled WGS sequence"/>
</dbReference>
<keyword evidence="5" id="KW-1185">Reference proteome</keyword>
<evidence type="ECO:0000313" key="4">
    <source>
        <dbReference type="Proteomes" id="UP001146793"/>
    </source>
</evidence>
<reference evidence="3" key="1">
    <citation type="submission" date="2022-08" db="EMBL/GenBank/DDBJ databases">
        <title>Novel sulfate-reducing endosymbionts in the free-living metamonad Anaeramoeba.</title>
        <authorList>
            <person name="Jerlstrom-Hultqvist J."/>
            <person name="Cepicka I."/>
            <person name="Gallot-Lavallee L."/>
            <person name="Salas-Leiva D."/>
            <person name="Curtis B.A."/>
            <person name="Zahonova K."/>
            <person name="Pipaliya S."/>
            <person name="Dacks J."/>
            <person name="Roger A.J."/>
        </authorList>
    </citation>
    <scope>NUCLEOTIDE SEQUENCE</scope>
    <source>
        <strain evidence="3">Schooner1</strain>
    </source>
</reference>
<dbReference type="Pfam" id="PF03656">
    <property type="entry name" value="Pam16"/>
    <property type="match status" value="1"/>
</dbReference>
<name>A0AAV7ZWE3_9EUKA</name>
<proteinExistence type="predicted"/>
<sequence length="147" mass="16575">MVYALQDLSKIAWLATKNVTSVISTSFTETAAVNCPSSKNFLKRFLAGVFGIEFRSPLTVPESLSILGIDKMTDPLTIRKRSEKLWGANDPEKGGSVYLQEKILLSTKLLLVHLEKNPPKYEQSESKQESEENAKENEKEQEQEKKN</sequence>
<evidence type="ECO:0000256" key="1">
    <source>
        <dbReference type="SAM" id="MobiDB-lite"/>
    </source>
</evidence>